<dbReference type="Proteomes" id="UP000653454">
    <property type="component" value="Unassembled WGS sequence"/>
</dbReference>
<keyword evidence="3 5" id="KW-1133">Transmembrane helix</keyword>
<dbReference type="AlphaFoldDB" id="A0A8S4G8R0"/>
<dbReference type="PANTHER" id="PTHR24064">
    <property type="entry name" value="SOLUTE CARRIER FAMILY 22 MEMBER"/>
    <property type="match status" value="1"/>
</dbReference>
<feature type="transmembrane region" description="Helical" evidence="5">
    <location>
        <begin position="491"/>
        <end position="509"/>
    </location>
</feature>
<dbReference type="GO" id="GO:0016020">
    <property type="term" value="C:membrane"/>
    <property type="evidence" value="ECO:0007669"/>
    <property type="project" value="UniProtKB-SubCell"/>
</dbReference>
<dbReference type="InterPro" id="IPR011701">
    <property type="entry name" value="MFS"/>
</dbReference>
<feature type="transmembrane region" description="Helical" evidence="5">
    <location>
        <begin position="187"/>
        <end position="211"/>
    </location>
</feature>
<evidence type="ECO:0000256" key="3">
    <source>
        <dbReference type="ARBA" id="ARBA00022989"/>
    </source>
</evidence>
<evidence type="ECO:0000256" key="2">
    <source>
        <dbReference type="ARBA" id="ARBA00022692"/>
    </source>
</evidence>
<feature type="transmembrane region" description="Helical" evidence="5">
    <location>
        <begin position="374"/>
        <end position="395"/>
    </location>
</feature>
<keyword evidence="8" id="KW-1185">Reference proteome</keyword>
<feature type="transmembrane region" description="Helical" evidence="5">
    <location>
        <begin position="252"/>
        <end position="270"/>
    </location>
</feature>
<feature type="transmembrane region" description="Helical" evidence="5">
    <location>
        <begin position="341"/>
        <end position="362"/>
    </location>
</feature>
<comment type="caution">
    <text evidence="7">The sequence shown here is derived from an EMBL/GenBank/DDBJ whole genome shotgun (WGS) entry which is preliminary data.</text>
</comment>
<evidence type="ECO:0000259" key="6">
    <source>
        <dbReference type="PROSITE" id="PS50850"/>
    </source>
</evidence>
<comment type="subcellular location">
    <subcellularLocation>
        <location evidence="1">Membrane</location>
        <topology evidence="1">Multi-pass membrane protein</topology>
    </subcellularLocation>
</comment>
<gene>
    <name evidence="7" type="ORF">PLXY2_LOCUS14775</name>
</gene>
<dbReference type="PROSITE" id="PS50850">
    <property type="entry name" value="MFS"/>
    <property type="match status" value="1"/>
</dbReference>
<evidence type="ECO:0000313" key="8">
    <source>
        <dbReference type="Proteomes" id="UP000653454"/>
    </source>
</evidence>
<evidence type="ECO:0000256" key="1">
    <source>
        <dbReference type="ARBA" id="ARBA00004141"/>
    </source>
</evidence>
<keyword evidence="2 5" id="KW-0812">Transmembrane</keyword>
<dbReference type="CDD" id="cd17317">
    <property type="entry name" value="MFS_SLC22"/>
    <property type="match status" value="1"/>
</dbReference>
<dbReference type="InterPro" id="IPR036259">
    <property type="entry name" value="MFS_trans_sf"/>
</dbReference>
<evidence type="ECO:0000256" key="4">
    <source>
        <dbReference type="ARBA" id="ARBA00023136"/>
    </source>
</evidence>
<keyword evidence="4 5" id="KW-0472">Membrane</keyword>
<feature type="transmembrane region" description="Helical" evidence="5">
    <location>
        <begin position="223"/>
        <end position="246"/>
    </location>
</feature>
<dbReference type="InterPro" id="IPR020846">
    <property type="entry name" value="MFS_dom"/>
</dbReference>
<accession>A0A8S4G8R0</accession>
<evidence type="ECO:0000256" key="5">
    <source>
        <dbReference type="SAM" id="Phobius"/>
    </source>
</evidence>
<evidence type="ECO:0000313" key="7">
    <source>
        <dbReference type="EMBL" id="CAG9136519.1"/>
    </source>
</evidence>
<dbReference type="InterPro" id="IPR005829">
    <property type="entry name" value="Sugar_transporter_CS"/>
</dbReference>
<name>A0A8S4G8R0_PLUXY</name>
<feature type="domain" description="Major facilitator superfamily (MFS) profile" evidence="6">
    <location>
        <begin position="37"/>
        <end position="515"/>
    </location>
</feature>
<dbReference type="SUPFAM" id="SSF103473">
    <property type="entry name" value="MFS general substrate transporter"/>
    <property type="match status" value="1"/>
</dbReference>
<dbReference type="Gene3D" id="1.20.1250.20">
    <property type="entry name" value="MFS general substrate transporter like domains"/>
    <property type="match status" value="1"/>
</dbReference>
<proteinExistence type="predicted"/>
<sequence length="631" mass="70425">MAKEKPEDKGVNKVDLDSILLELGQFGPFQFRTYCFILLPITLSAVYNAQYIFNAAQVNFRCLVPECESSPTFAPGAWSEWTLPSGTRCQRRRPLADSCEPGSFHLNDTVKCDRFVYEDRYSIVSEFDFPCEEWKRTLVGMAHSVGLFVALPITGFISDNYGRRTAFLLTAVSPGVTGLLRSFSPSYLVYVALEFLDATLGSGVYSTGFILALELVGPKWRVLGANVVSIFFAVGQVVLALVAWAVPYWRTLTRVLYAPSLLFVFYYFVVQESVRWLLARGQKEKAAQIIFKAADINKKKLSPQTIQFLSAPDVEQATTSPQPEEERQPSLGRQVLRSKILMTRLVICSVWWMSVTFIYYGLSINSVSLAGNSYVNYILTALVEIPGYCLSVVALDRFGRKRSIMTAFLICGVSLLALPFIPVRLQWISTSLTMLGKLCISMCFSSIYIYTSELFPTYARHSLLGICSMVGRIGSITAPATPLLMLYMTSLPYLIFGFMAGLSGALMALTPETWKQRLPDTILEAENINKKNKVAPQSKEQSHKKQIYSIQISTATGHYYTFATAASTMVVKLQGRRKTDPKPLDLDAVLVNELGQLGRYQLLSILLVSLPCISVAFMSEYIFSAAVIPYR</sequence>
<organism evidence="7 8">
    <name type="scientific">Plutella xylostella</name>
    <name type="common">Diamondback moth</name>
    <name type="synonym">Plutella maculipennis</name>
    <dbReference type="NCBI Taxonomy" id="51655"/>
    <lineage>
        <taxon>Eukaryota</taxon>
        <taxon>Metazoa</taxon>
        <taxon>Ecdysozoa</taxon>
        <taxon>Arthropoda</taxon>
        <taxon>Hexapoda</taxon>
        <taxon>Insecta</taxon>
        <taxon>Pterygota</taxon>
        <taxon>Neoptera</taxon>
        <taxon>Endopterygota</taxon>
        <taxon>Lepidoptera</taxon>
        <taxon>Glossata</taxon>
        <taxon>Ditrysia</taxon>
        <taxon>Yponomeutoidea</taxon>
        <taxon>Plutellidae</taxon>
        <taxon>Plutella</taxon>
    </lineage>
</organism>
<protein>
    <submittedName>
        <fullName evidence="7">(diamondback moth) hypothetical protein</fullName>
    </submittedName>
</protein>
<feature type="transmembrane region" description="Helical" evidence="5">
    <location>
        <begin position="602"/>
        <end position="628"/>
    </location>
</feature>
<feature type="transmembrane region" description="Helical" evidence="5">
    <location>
        <begin position="404"/>
        <end position="421"/>
    </location>
</feature>
<dbReference type="EMBL" id="CAJHNJ030000145">
    <property type="protein sequence ID" value="CAG9136519.1"/>
    <property type="molecule type" value="Genomic_DNA"/>
</dbReference>
<dbReference type="Pfam" id="PF07690">
    <property type="entry name" value="MFS_1"/>
    <property type="match status" value="1"/>
</dbReference>
<dbReference type="GO" id="GO:0022857">
    <property type="term" value="F:transmembrane transporter activity"/>
    <property type="evidence" value="ECO:0007669"/>
    <property type="project" value="InterPro"/>
</dbReference>
<feature type="transmembrane region" description="Helical" evidence="5">
    <location>
        <begin position="138"/>
        <end position="158"/>
    </location>
</feature>
<dbReference type="PROSITE" id="PS00216">
    <property type="entry name" value="SUGAR_TRANSPORT_1"/>
    <property type="match status" value="2"/>
</dbReference>
<reference evidence="7" key="1">
    <citation type="submission" date="2020-11" db="EMBL/GenBank/DDBJ databases">
        <authorList>
            <person name="Whiteford S."/>
        </authorList>
    </citation>
    <scope>NUCLEOTIDE SEQUENCE</scope>
</reference>